<dbReference type="PANTHER" id="PTHR46652:SF7">
    <property type="entry name" value="LEUCINE-RICH REPEAT AND IQ DOMAIN-CONTAINING PROTEIN 1"/>
    <property type="match status" value="1"/>
</dbReference>
<dbReference type="EMBL" id="JAMYWD010000005">
    <property type="protein sequence ID" value="KAJ4970739.1"/>
    <property type="molecule type" value="Genomic_DNA"/>
</dbReference>
<organism evidence="4 5">
    <name type="scientific">Protea cynaroides</name>
    <dbReference type="NCBI Taxonomy" id="273540"/>
    <lineage>
        <taxon>Eukaryota</taxon>
        <taxon>Viridiplantae</taxon>
        <taxon>Streptophyta</taxon>
        <taxon>Embryophyta</taxon>
        <taxon>Tracheophyta</taxon>
        <taxon>Spermatophyta</taxon>
        <taxon>Magnoliopsida</taxon>
        <taxon>Proteales</taxon>
        <taxon>Proteaceae</taxon>
        <taxon>Protea</taxon>
    </lineage>
</organism>
<dbReference type="InterPro" id="IPR025875">
    <property type="entry name" value="Leu-rich_rpt_4"/>
</dbReference>
<keyword evidence="2" id="KW-0677">Repeat</keyword>
<dbReference type="AlphaFoldDB" id="A0A9Q0QT38"/>
<dbReference type="Proteomes" id="UP001141806">
    <property type="component" value="Unassembled WGS sequence"/>
</dbReference>
<evidence type="ECO:0000313" key="5">
    <source>
        <dbReference type="Proteomes" id="UP001141806"/>
    </source>
</evidence>
<evidence type="ECO:0000256" key="2">
    <source>
        <dbReference type="ARBA" id="ARBA00022737"/>
    </source>
</evidence>
<dbReference type="PANTHER" id="PTHR46652">
    <property type="entry name" value="LEUCINE-RICH REPEAT AND IQ DOMAIN-CONTAINING PROTEIN 1-RELATED"/>
    <property type="match status" value="1"/>
</dbReference>
<dbReference type="SMART" id="SM00369">
    <property type="entry name" value="LRR_TYP"/>
    <property type="match status" value="4"/>
</dbReference>
<evidence type="ECO:0000256" key="1">
    <source>
        <dbReference type="ARBA" id="ARBA00022614"/>
    </source>
</evidence>
<reference evidence="4" key="1">
    <citation type="journal article" date="2023" name="Plant J.">
        <title>The genome of the king protea, Protea cynaroides.</title>
        <authorList>
            <person name="Chang J."/>
            <person name="Duong T.A."/>
            <person name="Schoeman C."/>
            <person name="Ma X."/>
            <person name="Roodt D."/>
            <person name="Barker N."/>
            <person name="Li Z."/>
            <person name="Van de Peer Y."/>
            <person name="Mizrachi E."/>
        </authorList>
    </citation>
    <scope>NUCLEOTIDE SEQUENCE</scope>
    <source>
        <tissue evidence="4">Young leaves</tissue>
    </source>
</reference>
<feature type="region of interest" description="Disordered" evidence="3">
    <location>
        <begin position="356"/>
        <end position="393"/>
    </location>
</feature>
<dbReference type="SUPFAM" id="SSF52058">
    <property type="entry name" value="L domain-like"/>
    <property type="match status" value="1"/>
</dbReference>
<gene>
    <name evidence="4" type="ORF">NE237_003838</name>
</gene>
<name>A0A9Q0QT38_9MAGN</name>
<dbReference type="PROSITE" id="PS51450">
    <property type="entry name" value="LRR"/>
    <property type="match status" value="4"/>
</dbReference>
<protein>
    <recommendedName>
        <fullName evidence="6">Protein phosphatase 1 regulatory subunit 7</fullName>
    </recommendedName>
</protein>
<evidence type="ECO:0000313" key="4">
    <source>
        <dbReference type="EMBL" id="KAJ4970739.1"/>
    </source>
</evidence>
<feature type="compositionally biased region" description="Polar residues" evidence="3">
    <location>
        <begin position="300"/>
        <end position="311"/>
    </location>
</feature>
<keyword evidence="1" id="KW-0433">Leucine-rich repeat</keyword>
<sequence>MTRLSTEQILQEKQSGDPNSVTALLLHHKALSDVSCLNDFKSLEKLDLGFNNLSSLEGLRSCVNLKWLSVLQNKVHSLNGIEGLSKLMVLNAGKNKLKAMDEVRSLISLRALILNDNEIASICKLDELKDLNTLVLSRNPIVDIGNSLVKLKRITKLSLANCQLQTIGASLSSCVNLKELRLAHNEITTLPAAMAHNIKIRNLDLGNNLITRWSDLKVLSSLTNMKNLNLQGNPVAEKDKLAKKIKTLVPNLLIFNTRPLERSNKALKQDLDGHKIDGSRIDNISDLEELKSEKRESPRGNKNFSQKNISSHSKDGPLGGGSDLDVEKYVKRENKDASGSSKDDIKRKSKTENNEIYMTDVEKEKKRKRLTMTEVKDVSGSSKRKSKAEKSELDVIDDGETPFMELIVSSSAEYLIDGDGKKNKDIQDVKSLGSFTKFPAKRKKSGKCLGVGSSAMQLLLPATEVGMGGPSAWDA</sequence>
<proteinExistence type="predicted"/>
<dbReference type="InterPro" id="IPR003591">
    <property type="entry name" value="Leu-rich_rpt_typical-subtyp"/>
</dbReference>
<dbReference type="InterPro" id="IPR050836">
    <property type="entry name" value="SDS22/Internalin_LRR"/>
</dbReference>
<feature type="compositionally biased region" description="Basic and acidic residues" evidence="3">
    <location>
        <begin position="288"/>
        <end position="299"/>
    </location>
</feature>
<dbReference type="OrthoDB" id="1517790at2759"/>
<dbReference type="Pfam" id="PF12799">
    <property type="entry name" value="LRR_4"/>
    <property type="match status" value="1"/>
</dbReference>
<accession>A0A9Q0QT38</accession>
<dbReference type="Gene3D" id="3.80.10.10">
    <property type="entry name" value="Ribonuclease Inhibitor"/>
    <property type="match status" value="2"/>
</dbReference>
<dbReference type="SMART" id="SM00365">
    <property type="entry name" value="LRR_SD22"/>
    <property type="match status" value="5"/>
</dbReference>
<evidence type="ECO:0000256" key="3">
    <source>
        <dbReference type="SAM" id="MobiDB-lite"/>
    </source>
</evidence>
<feature type="region of interest" description="Disordered" evidence="3">
    <location>
        <begin position="288"/>
        <end position="324"/>
    </location>
</feature>
<dbReference type="InterPro" id="IPR032675">
    <property type="entry name" value="LRR_dom_sf"/>
</dbReference>
<dbReference type="InterPro" id="IPR001611">
    <property type="entry name" value="Leu-rich_rpt"/>
</dbReference>
<comment type="caution">
    <text evidence="4">The sequence shown here is derived from an EMBL/GenBank/DDBJ whole genome shotgun (WGS) entry which is preliminary data.</text>
</comment>
<evidence type="ECO:0008006" key="6">
    <source>
        <dbReference type="Google" id="ProtNLM"/>
    </source>
</evidence>
<keyword evidence="5" id="KW-1185">Reference proteome</keyword>
<feature type="region of interest" description="Disordered" evidence="3">
    <location>
        <begin position="332"/>
        <end position="351"/>
    </location>
</feature>